<evidence type="ECO:0000313" key="2">
    <source>
        <dbReference type="EMBL" id="ASJ25065.1"/>
    </source>
</evidence>
<keyword evidence="1" id="KW-0472">Membrane</keyword>
<sequence length="70" mass="7380">MRIKSFMQKFARDERGVSALEYAILAAMIVVAVVAAGPKITKMFEDVFDSTATKVTEGVNNAGNGGGSNP</sequence>
<keyword evidence="1" id="KW-1133">Transmembrane helix</keyword>
<evidence type="ECO:0000256" key="1">
    <source>
        <dbReference type="SAM" id="Phobius"/>
    </source>
</evidence>
<reference evidence="3" key="1">
    <citation type="submission" date="2017-06" db="EMBL/GenBank/DDBJ databases">
        <title>Whole genome sequence of Laribacter hongkongensis LHGZ1.</title>
        <authorList>
            <person name="Chen D."/>
            <person name="Wu H."/>
            <person name="Chen J."/>
        </authorList>
    </citation>
    <scope>NUCLEOTIDE SEQUENCE [LARGE SCALE GENOMIC DNA]</scope>
    <source>
        <strain evidence="3">LHGZ1</strain>
    </source>
</reference>
<evidence type="ECO:0000313" key="3">
    <source>
        <dbReference type="Proteomes" id="UP000197424"/>
    </source>
</evidence>
<feature type="transmembrane region" description="Helical" evidence="1">
    <location>
        <begin position="20"/>
        <end position="40"/>
    </location>
</feature>
<protein>
    <submittedName>
        <fullName evidence="2">Uncharacterized protein</fullName>
    </submittedName>
</protein>
<accession>A0A248LKJ6</accession>
<name>A0A248LKJ6_9NEIS</name>
<organism evidence="2 3">
    <name type="scientific">Laribacter hongkongensis</name>
    <dbReference type="NCBI Taxonomy" id="168471"/>
    <lineage>
        <taxon>Bacteria</taxon>
        <taxon>Pseudomonadati</taxon>
        <taxon>Pseudomonadota</taxon>
        <taxon>Betaproteobacteria</taxon>
        <taxon>Neisseriales</taxon>
        <taxon>Aquaspirillaceae</taxon>
        <taxon>Laribacter</taxon>
    </lineage>
</organism>
<dbReference type="Proteomes" id="UP000197424">
    <property type="component" value="Chromosome"/>
</dbReference>
<dbReference type="Pfam" id="PF04964">
    <property type="entry name" value="Flp_Fap"/>
    <property type="match status" value="1"/>
</dbReference>
<dbReference type="RefSeq" id="WP_197736056.1">
    <property type="nucleotide sequence ID" value="NZ_CP022115.1"/>
</dbReference>
<dbReference type="EMBL" id="CP022115">
    <property type="protein sequence ID" value="ASJ25065.1"/>
    <property type="molecule type" value="Genomic_DNA"/>
</dbReference>
<proteinExistence type="predicted"/>
<dbReference type="InterPro" id="IPR007047">
    <property type="entry name" value="Flp_Fap"/>
</dbReference>
<keyword evidence="1" id="KW-0812">Transmembrane</keyword>
<gene>
    <name evidence="2" type="ORF">LHGZ1_2234</name>
</gene>
<dbReference type="AlphaFoldDB" id="A0A248LKJ6"/>